<protein>
    <recommendedName>
        <fullName evidence="3">EF-hand domain-containing protein</fullName>
    </recommendedName>
</protein>
<accession>A0A814CMU9</accession>
<evidence type="ECO:0000313" key="1">
    <source>
        <dbReference type="EMBL" id="CAF0943460.1"/>
    </source>
</evidence>
<dbReference type="AlphaFoldDB" id="A0A814CMU9"/>
<reference evidence="1" key="1">
    <citation type="submission" date="2021-02" db="EMBL/GenBank/DDBJ databases">
        <authorList>
            <person name="Nowell W R."/>
        </authorList>
    </citation>
    <scope>NUCLEOTIDE SEQUENCE</scope>
</reference>
<sequence>MKSFIVNRFERGLGMDLNGDGYIGGQGFLSRMERATHIDFNRDNVIGRQPDVYYGYTPAYSGYGGYTGYPTQGYSTGPYRY</sequence>
<dbReference type="OrthoDB" id="10038854at2759"/>
<dbReference type="EMBL" id="CAJNOJ010000044">
    <property type="protein sequence ID" value="CAF0943460.1"/>
    <property type="molecule type" value="Genomic_DNA"/>
</dbReference>
<name>A0A814CMU9_ADIRI</name>
<dbReference type="Proteomes" id="UP000663852">
    <property type="component" value="Unassembled WGS sequence"/>
</dbReference>
<organism evidence="1 2">
    <name type="scientific">Adineta ricciae</name>
    <name type="common">Rotifer</name>
    <dbReference type="NCBI Taxonomy" id="249248"/>
    <lineage>
        <taxon>Eukaryota</taxon>
        <taxon>Metazoa</taxon>
        <taxon>Spiralia</taxon>
        <taxon>Gnathifera</taxon>
        <taxon>Rotifera</taxon>
        <taxon>Eurotatoria</taxon>
        <taxon>Bdelloidea</taxon>
        <taxon>Adinetida</taxon>
        <taxon>Adinetidae</taxon>
        <taxon>Adineta</taxon>
    </lineage>
</organism>
<proteinExistence type="predicted"/>
<comment type="caution">
    <text evidence="1">The sequence shown here is derived from an EMBL/GenBank/DDBJ whole genome shotgun (WGS) entry which is preliminary data.</text>
</comment>
<evidence type="ECO:0000313" key="2">
    <source>
        <dbReference type="Proteomes" id="UP000663852"/>
    </source>
</evidence>
<gene>
    <name evidence="1" type="ORF">EDS130_LOCUS11947</name>
</gene>
<evidence type="ECO:0008006" key="3">
    <source>
        <dbReference type="Google" id="ProtNLM"/>
    </source>
</evidence>